<reference evidence="2" key="1">
    <citation type="submission" date="2021-05" db="EMBL/GenBank/DDBJ databases">
        <authorList>
            <person name="Alioto T."/>
            <person name="Alioto T."/>
            <person name="Gomez Garrido J."/>
        </authorList>
    </citation>
    <scope>NUCLEOTIDE SEQUENCE</scope>
</reference>
<feature type="signal peptide" evidence="1">
    <location>
        <begin position="1"/>
        <end position="19"/>
    </location>
</feature>
<dbReference type="AlphaFoldDB" id="A0A8D8R1N8"/>
<evidence type="ECO:0008006" key="3">
    <source>
        <dbReference type="Google" id="ProtNLM"/>
    </source>
</evidence>
<evidence type="ECO:0000313" key="2">
    <source>
        <dbReference type="EMBL" id="CAG6641099.1"/>
    </source>
</evidence>
<dbReference type="EMBL" id="HBUF01115575">
    <property type="protein sequence ID" value="CAG6641099.1"/>
    <property type="molecule type" value="Transcribed_RNA"/>
</dbReference>
<keyword evidence="1" id="KW-0732">Signal</keyword>
<protein>
    <recommendedName>
        <fullName evidence="3">Secreted protein</fullName>
    </recommendedName>
</protein>
<organism evidence="2">
    <name type="scientific">Cacopsylla melanoneura</name>
    <dbReference type="NCBI Taxonomy" id="428564"/>
    <lineage>
        <taxon>Eukaryota</taxon>
        <taxon>Metazoa</taxon>
        <taxon>Ecdysozoa</taxon>
        <taxon>Arthropoda</taxon>
        <taxon>Hexapoda</taxon>
        <taxon>Insecta</taxon>
        <taxon>Pterygota</taxon>
        <taxon>Neoptera</taxon>
        <taxon>Paraneoptera</taxon>
        <taxon>Hemiptera</taxon>
        <taxon>Sternorrhyncha</taxon>
        <taxon>Psylloidea</taxon>
        <taxon>Psyllidae</taxon>
        <taxon>Psyllinae</taxon>
        <taxon>Cacopsylla</taxon>
    </lineage>
</organism>
<sequence length="133" mass="15032">MFSTLRAMVILSFDIICPAAKMIHHQKTCLQLKSSIGGEQKTNAAFTQTVSQFLQLVSTSYSTTESLVVVFYFTNATQQLHRHITSSLVLLFNDPMTVSFQLERKESVKLFPSCSFLHTILKTRRKHCSAQGK</sequence>
<feature type="chain" id="PRO_5034497557" description="Secreted protein" evidence="1">
    <location>
        <begin position="20"/>
        <end position="133"/>
    </location>
</feature>
<proteinExistence type="predicted"/>
<name>A0A8D8R1N8_9HEMI</name>
<evidence type="ECO:0000256" key="1">
    <source>
        <dbReference type="SAM" id="SignalP"/>
    </source>
</evidence>
<accession>A0A8D8R1N8</accession>